<dbReference type="PIRSF" id="PIRSF010372">
    <property type="entry name" value="PaiB"/>
    <property type="match status" value="1"/>
</dbReference>
<protein>
    <submittedName>
        <fullName evidence="1">FMN-binding negative transcriptional regulator</fullName>
    </submittedName>
</protein>
<evidence type="ECO:0000313" key="2">
    <source>
        <dbReference type="Proteomes" id="UP000293300"/>
    </source>
</evidence>
<reference evidence="1 2" key="1">
    <citation type="submission" date="2019-02" db="EMBL/GenBank/DDBJ databases">
        <title>Flavobacterium sp. RD-2-33 isolated from forest soil.</title>
        <authorList>
            <person name="Chaudhary D.K."/>
        </authorList>
    </citation>
    <scope>NUCLEOTIDE SEQUENCE [LARGE SCALE GENOMIC DNA]</scope>
    <source>
        <strain evidence="1 2">RD-2-33</strain>
    </source>
</reference>
<dbReference type="OrthoDB" id="9794948at2"/>
<dbReference type="PANTHER" id="PTHR35802">
    <property type="entry name" value="PROTEASE SYNTHASE AND SPORULATION PROTEIN PAI 2"/>
    <property type="match status" value="1"/>
</dbReference>
<dbReference type="AlphaFoldDB" id="A0A4Q9YR63"/>
<proteinExistence type="predicted"/>
<gene>
    <name evidence="1" type="ORF">EZL74_12605</name>
</gene>
<dbReference type="EMBL" id="SJPE01000021">
    <property type="protein sequence ID" value="TBX64987.1"/>
    <property type="molecule type" value="Genomic_DNA"/>
</dbReference>
<accession>A0A4Q9YR63</accession>
<keyword evidence="2" id="KW-1185">Reference proteome</keyword>
<dbReference type="RefSeq" id="WP_131477025.1">
    <property type="nucleotide sequence ID" value="NZ_SJPE01000021.1"/>
</dbReference>
<dbReference type="SUPFAM" id="SSF50475">
    <property type="entry name" value="FMN-binding split barrel"/>
    <property type="match status" value="1"/>
</dbReference>
<dbReference type="Pfam" id="PF04299">
    <property type="entry name" value="FMN_bind_2"/>
    <property type="match status" value="1"/>
</dbReference>
<comment type="caution">
    <text evidence="1">The sequence shown here is derived from an EMBL/GenBank/DDBJ whole genome shotgun (WGS) entry which is preliminary data.</text>
</comment>
<evidence type="ECO:0000313" key="1">
    <source>
        <dbReference type="EMBL" id="TBX64987.1"/>
    </source>
</evidence>
<dbReference type="InterPro" id="IPR012349">
    <property type="entry name" value="Split_barrel_FMN-bd"/>
</dbReference>
<dbReference type="PANTHER" id="PTHR35802:SF1">
    <property type="entry name" value="PROTEASE SYNTHASE AND SPORULATION PROTEIN PAI 2"/>
    <property type="match status" value="1"/>
</dbReference>
<name>A0A4Q9YR63_9FLAO</name>
<dbReference type="InterPro" id="IPR007396">
    <property type="entry name" value="TR_PAI2-type"/>
</dbReference>
<dbReference type="Proteomes" id="UP000293300">
    <property type="component" value="Unassembled WGS sequence"/>
</dbReference>
<organism evidence="1 2">
    <name type="scientific">Flavobacterium silvisoli</name>
    <dbReference type="NCBI Taxonomy" id="2529433"/>
    <lineage>
        <taxon>Bacteria</taxon>
        <taxon>Pseudomonadati</taxon>
        <taxon>Bacteroidota</taxon>
        <taxon>Flavobacteriia</taxon>
        <taxon>Flavobacteriales</taxon>
        <taxon>Flavobacteriaceae</taxon>
        <taxon>Flavobacterium</taxon>
    </lineage>
</organism>
<sequence length="204" mass="23458">MYIPELYKNENQQEIQNFIHQNGFGILVNQTDGKLWATHIPMFLDTDAEERPILTGHLSKLNPQGESFKTNDDVLAIFSGAHAYVSSSWYDHENVPTWNYLAVHVYGKVKILNREEAVHSLKKLVDKYEAKSVNPVRVENLSEKTMREARGIIAFEINITSIEAQKKLSQNRDDKNYKNIISELEKTNDAQALSVAREMKKNRP</sequence>
<dbReference type="Gene3D" id="2.30.110.10">
    <property type="entry name" value="Electron Transport, Fmn-binding Protein, Chain A"/>
    <property type="match status" value="1"/>
</dbReference>